<sequence>MAPAILLSELPPDVIFSIFAHCDISSVVSASQTCKYLHGLAFQKSVWLMLLDCLRQRGILDCGALGLTDLTSDTTAELVHRAKRLVTGPDTWAPRDSRLAPEVAREIILHPKIVTGVGIFEWWNEARLLPSGRYVLFKNLDTLECWDVARDRLVWTHASSAEGSEVTAFAAEETGVGNSLLIFMCERAMGDRKNFVEIVELHTRHGTHRILLFAGVHDTPGDEPFSNPVVCGALAVVALDTGEKDTTLLVFDWKAQSAFALDYPREPPPLFALVPGHLLLTATSSAGDQELHLIAHAALPTPPLSADGRPTRLPWAAIPILSTLRDQAAWTWEVFHRMAVHASPVRAGEYRVWLCGAYQREDTHSYGAVHSYRLVLPGAAGAPPAWHARRPHAAQGLTSQLALSYAGHALGPGDFILRIDAPAARGGFDVGGAGDFLHLSAYSGAVTYSTSRVIVIQYFK</sequence>
<evidence type="ECO:0000313" key="2">
    <source>
        <dbReference type="EMBL" id="KAJ7088469.1"/>
    </source>
</evidence>
<accession>A0AAD6U8F8</accession>
<dbReference type="Gene3D" id="1.20.1280.50">
    <property type="match status" value="1"/>
</dbReference>
<evidence type="ECO:0000259" key="1">
    <source>
        <dbReference type="PROSITE" id="PS50181"/>
    </source>
</evidence>
<feature type="domain" description="F-box" evidence="1">
    <location>
        <begin position="4"/>
        <end position="50"/>
    </location>
</feature>
<dbReference type="EMBL" id="JARJCN010000026">
    <property type="protein sequence ID" value="KAJ7088469.1"/>
    <property type="molecule type" value="Genomic_DNA"/>
</dbReference>
<comment type="caution">
    <text evidence="2">The sequence shown here is derived from an EMBL/GenBank/DDBJ whole genome shotgun (WGS) entry which is preliminary data.</text>
</comment>
<keyword evidence="3" id="KW-1185">Reference proteome</keyword>
<dbReference type="CDD" id="cd09917">
    <property type="entry name" value="F-box_SF"/>
    <property type="match status" value="1"/>
</dbReference>
<proteinExistence type="predicted"/>
<evidence type="ECO:0000313" key="3">
    <source>
        <dbReference type="Proteomes" id="UP001222325"/>
    </source>
</evidence>
<organism evidence="2 3">
    <name type="scientific">Mycena belliarum</name>
    <dbReference type="NCBI Taxonomy" id="1033014"/>
    <lineage>
        <taxon>Eukaryota</taxon>
        <taxon>Fungi</taxon>
        <taxon>Dikarya</taxon>
        <taxon>Basidiomycota</taxon>
        <taxon>Agaricomycotina</taxon>
        <taxon>Agaricomycetes</taxon>
        <taxon>Agaricomycetidae</taxon>
        <taxon>Agaricales</taxon>
        <taxon>Marasmiineae</taxon>
        <taxon>Mycenaceae</taxon>
        <taxon>Mycena</taxon>
    </lineage>
</organism>
<name>A0AAD6U8F8_9AGAR</name>
<dbReference type="Proteomes" id="UP001222325">
    <property type="component" value="Unassembled WGS sequence"/>
</dbReference>
<protein>
    <recommendedName>
        <fullName evidence="1">F-box domain-containing protein</fullName>
    </recommendedName>
</protein>
<dbReference type="InterPro" id="IPR001810">
    <property type="entry name" value="F-box_dom"/>
</dbReference>
<dbReference type="InterPro" id="IPR036047">
    <property type="entry name" value="F-box-like_dom_sf"/>
</dbReference>
<dbReference type="AlphaFoldDB" id="A0AAD6U8F8"/>
<dbReference type="SUPFAM" id="SSF81383">
    <property type="entry name" value="F-box domain"/>
    <property type="match status" value="1"/>
</dbReference>
<dbReference type="PROSITE" id="PS50181">
    <property type="entry name" value="FBOX"/>
    <property type="match status" value="1"/>
</dbReference>
<gene>
    <name evidence="2" type="ORF">B0H15DRAFT_841454</name>
</gene>
<dbReference type="Pfam" id="PF12937">
    <property type="entry name" value="F-box-like"/>
    <property type="match status" value="1"/>
</dbReference>
<reference evidence="2" key="1">
    <citation type="submission" date="2023-03" db="EMBL/GenBank/DDBJ databases">
        <title>Massive genome expansion in bonnet fungi (Mycena s.s.) driven by repeated elements and novel gene families across ecological guilds.</title>
        <authorList>
            <consortium name="Lawrence Berkeley National Laboratory"/>
            <person name="Harder C.B."/>
            <person name="Miyauchi S."/>
            <person name="Viragh M."/>
            <person name="Kuo A."/>
            <person name="Thoen E."/>
            <person name="Andreopoulos B."/>
            <person name="Lu D."/>
            <person name="Skrede I."/>
            <person name="Drula E."/>
            <person name="Henrissat B."/>
            <person name="Morin E."/>
            <person name="Kohler A."/>
            <person name="Barry K."/>
            <person name="LaButti K."/>
            <person name="Morin E."/>
            <person name="Salamov A."/>
            <person name="Lipzen A."/>
            <person name="Mereny Z."/>
            <person name="Hegedus B."/>
            <person name="Baldrian P."/>
            <person name="Stursova M."/>
            <person name="Weitz H."/>
            <person name="Taylor A."/>
            <person name="Grigoriev I.V."/>
            <person name="Nagy L.G."/>
            <person name="Martin F."/>
            <person name="Kauserud H."/>
        </authorList>
    </citation>
    <scope>NUCLEOTIDE SEQUENCE</scope>
    <source>
        <strain evidence="2">CBHHK173m</strain>
    </source>
</reference>